<evidence type="ECO:0000256" key="5">
    <source>
        <dbReference type="ARBA" id="ARBA00022741"/>
    </source>
</evidence>
<evidence type="ECO:0000256" key="10">
    <source>
        <dbReference type="SAM" id="Phobius"/>
    </source>
</evidence>
<dbReference type="GO" id="GO:0016020">
    <property type="term" value="C:membrane"/>
    <property type="evidence" value="ECO:0007669"/>
    <property type="project" value="InterPro"/>
</dbReference>
<gene>
    <name evidence="12" type="ORF">Afil01_03560</name>
</gene>
<reference evidence="12" key="1">
    <citation type="submission" date="2023-03" db="EMBL/GenBank/DDBJ databases">
        <title>Actinorhabdospora filicis NBRC 111898.</title>
        <authorList>
            <person name="Ichikawa N."/>
            <person name="Sato H."/>
            <person name="Tonouchi N."/>
        </authorList>
    </citation>
    <scope>NUCLEOTIDE SEQUENCE</scope>
    <source>
        <strain evidence="12">NBRC 111898</strain>
    </source>
</reference>
<feature type="domain" description="Histidine kinase/HSP90-like ATPase" evidence="11">
    <location>
        <begin position="320"/>
        <end position="410"/>
    </location>
</feature>
<evidence type="ECO:0000313" key="13">
    <source>
        <dbReference type="Proteomes" id="UP001165079"/>
    </source>
</evidence>
<name>A0A9W6SHH9_9ACTN</name>
<dbReference type="Gene3D" id="1.20.5.1930">
    <property type="match status" value="1"/>
</dbReference>
<dbReference type="Gene3D" id="3.30.565.10">
    <property type="entry name" value="Histidine kinase-like ATPase, C-terminal domain"/>
    <property type="match status" value="1"/>
</dbReference>
<dbReference type="GO" id="GO:0046983">
    <property type="term" value="F:protein dimerization activity"/>
    <property type="evidence" value="ECO:0007669"/>
    <property type="project" value="InterPro"/>
</dbReference>
<evidence type="ECO:0000256" key="9">
    <source>
        <dbReference type="SAM" id="MobiDB-lite"/>
    </source>
</evidence>
<dbReference type="InterPro" id="IPR050482">
    <property type="entry name" value="Sensor_HK_TwoCompSys"/>
</dbReference>
<dbReference type="SUPFAM" id="SSF55874">
    <property type="entry name" value="ATPase domain of HSP90 chaperone/DNA topoisomerase II/histidine kinase"/>
    <property type="match status" value="1"/>
</dbReference>
<comment type="catalytic activity">
    <reaction evidence="1">
        <text>ATP + protein L-histidine = ADP + protein N-phospho-L-histidine.</text>
        <dbReference type="EC" id="2.7.13.3"/>
    </reaction>
</comment>
<keyword evidence="7" id="KW-0067">ATP-binding</keyword>
<keyword evidence="3" id="KW-0597">Phosphoprotein</keyword>
<keyword evidence="10" id="KW-1133">Transmembrane helix</keyword>
<dbReference type="InterPro" id="IPR025828">
    <property type="entry name" value="Put_sensor_dom"/>
</dbReference>
<dbReference type="InterPro" id="IPR003594">
    <property type="entry name" value="HATPase_dom"/>
</dbReference>
<keyword evidence="10" id="KW-0812">Transmembrane</keyword>
<keyword evidence="4" id="KW-0808">Transferase</keyword>
<keyword evidence="8" id="KW-0902">Two-component regulatory system</keyword>
<dbReference type="RefSeq" id="WP_285660793.1">
    <property type="nucleotide sequence ID" value="NZ_BSTX01000001.1"/>
</dbReference>
<evidence type="ECO:0000256" key="2">
    <source>
        <dbReference type="ARBA" id="ARBA00012438"/>
    </source>
</evidence>
<evidence type="ECO:0000256" key="1">
    <source>
        <dbReference type="ARBA" id="ARBA00000085"/>
    </source>
</evidence>
<dbReference type="Pfam" id="PF13796">
    <property type="entry name" value="Sensor"/>
    <property type="match status" value="1"/>
</dbReference>
<dbReference type="CDD" id="cd16917">
    <property type="entry name" value="HATPase_UhpB-NarQ-NarX-like"/>
    <property type="match status" value="1"/>
</dbReference>
<evidence type="ECO:0000259" key="11">
    <source>
        <dbReference type="SMART" id="SM00387"/>
    </source>
</evidence>
<dbReference type="InterPro" id="IPR036890">
    <property type="entry name" value="HATPase_C_sf"/>
</dbReference>
<dbReference type="Pfam" id="PF07730">
    <property type="entry name" value="HisKA_3"/>
    <property type="match status" value="1"/>
</dbReference>
<dbReference type="Pfam" id="PF02518">
    <property type="entry name" value="HATPase_c"/>
    <property type="match status" value="1"/>
</dbReference>
<keyword evidence="6 12" id="KW-0418">Kinase</keyword>
<dbReference type="SMART" id="SM00387">
    <property type="entry name" value="HATPase_c"/>
    <property type="match status" value="1"/>
</dbReference>
<proteinExistence type="predicted"/>
<dbReference type="EC" id="2.7.13.3" evidence="2"/>
<feature type="transmembrane region" description="Helical" evidence="10">
    <location>
        <begin position="23"/>
        <end position="48"/>
    </location>
</feature>
<evidence type="ECO:0000256" key="3">
    <source>
        <dbReference type="ARBA" id="ARBA00022553"/>
    </source>
</evidence>
<feature type="compositionally biased region" description="Gly residues" evidence="9">
    <location>
        <begin position="369"/>
        <end position="378"/>
    </location>
</feature>
<feature type="transmembrane region" description="Helical" evidence="10">
    <location>
        <begin position="101"/>
        <end position="122"/>
    </location>
</feature>
<dbReference type="Proteomes" id="UP001165079">
    <property type="component" value="Unassembled WGS sequence"/>
</dbReference>
<sequence>MKPLLRRTLTALATLGRGTGTAFLAYLGLAGTLLLAGLCLISVGLPLLPYGLRLQRGLANLERRRLRRLGYEVPEPYAPLPHGWGPSMRTAFTDPATRRDLAWLAAHGIGGLALGLIVFSLVSNSIRDITMPLWWYLIPPDAGLTTMWDAPVDSWDIAAVTALTGPVWLLLVFALAPAIARGQTYAGRRLLGPVDGMDLTARVAQLTRTRAAVLDAHTAELRRIERALHDGAQNRLVGVAVLTGAARRALTRDPATADAILERAQTGAEEALAELRAVVRSILPPVLEQRGLHGALSALAAGCAVPCTFEADIPGRLPTSVEATAYFAVAEALTNVSKHSRATTASVEVTRTGDRLTVTVRDDGKGGADGDGGSGLNGLKGRVEAHDGTLLVDSPRGGPTMVRVELPCGS</sequence>
<dbReference type="GO" id="GO:0000155">
    <property type="term" value="F:phosphorelay sensor kinase activity"/>
    <property type="evidence" value="ECO:0007669"/>
    <property type="project" value="InterPro"/>
</dbReference>
<evidence type="ECO:0000256" key="8">
    <source>
        <dbReference type="ARBA" id="ARBA00023012"/>
    </source>
</evidence>
<comment type="caution">
    <text evidence="12">The sequence shown here is derived from an EMBL/GenBank/DDBJ whole genome shotgun (WGS) entry which is preliminary data.</text>
</comment>
<dbReference type="AlphaFoldDB" id="A0A9W6SHH9"/>
<keyword evidence="10" id="KW-0472">Membrane</keyword>
<feature type="region of interest" description="Disordered" evidence="9">
    <location>
        <begin position="359"/>
        <end position="379"/>
    </location>
</feature>
<feature type="transmembrane region" description="Helical" evidence="10">
    <location>
        <begin position="157"/>
        <end position="180"/>
    </location>
</feature>
<dbReference type="InterPro" id="IPR011712">
    <property type="entry name" value="Sig_transdc_His_kin_sub3_dim/P"/>
</dbReference>
<protein>
    <recommendedName>
        <fullName evidence="2">histidine kinase</fullName>
        <ecNumber evidence="2">2.7.13.3</ecNumber>
    </recommendedName>
</protein>
<organism evidence="12 13">
    <name type="scientific">Actinorhabdospora filicis</name>
    <dbReference type="NCBI Taxonomy" id="1785913"/>
    <lineage>
        <taxon>Bacteria</taxon>
        <taxon>Bacillati</taxon>
        <taxon>Actinomycetota</taxon>
        <taxon>Actinomycetes</taxon>
        <taxon>Micromonosporales</taxon>
        <taxon>Micromonosporaceae</taxon>
        <taxon>Actinorhabdospora</taxon>
    </lineage>
</organism>
<dbReference type="PANTHER" id="PTHR24421:SF10">
    <property type="entry name" value="NITRATE_NITRITE SENSOR PROTEIN NARQ"/>
    <property type="match status" value="1"/>
</dbReference>
<dbReference type="GO" id="GO:0005524">
    <property type="term" value="F:ATP binding"/>
    <property type="evidence" value="ECO:0007669"/>
    <property type="project" value="UniProtKB-KW"/>
</dbReference>
<dbReference type="PANTHER" id="PTHR24421">
    <property type="entry name" value="NITRATE/NITRITE SENSOR PROTEIN NARX-RELATED"/>
    <property type="match status" value="1"/>
</dbReference>
<evidence type="ECO:0000313" key="12">
    <source>
        <dbReference type="EMBL" id="GLZ75549.1"/>
    </source>
</evidence>
<keyword evidence="5" id="KW-0547">Nucleotide-binding</keyword>
<keyword evidence="13" id="KW-1185">Reference proteome</keyword>
<evidence type="ECO:0000256" key="7">
    <source>
        <dbReference type="ARBA" id="ARBA00022840"/>
    </source>
</evidence>
<dbReference type="EMBL" id="BSTX01000001">
    <property type="protein sequence ID" value="GLZ75549.1"/>
    <property type="molecule type" value="Genomic_DNA"/>
</dbReference>
<evidence type="ECO:0000256" key="4">
    <source>
        <dbReference type="ARBA" id="ARBA00022679"/>
    </source>
</evidence>
<evidence type="ECO:0000256" key="6">
    <source>
        <dbReference type="ARBA" id="ARBA00022777"/>
    </source>
</evidence>
<accession>A0A9W6SHH9</accession>